<dbReference type="InterPro" id="IPR014001">
    <property type="entry name" value="Helicase_ATP-bd"/>
</dbReference>
<evidence type="ECO:0000256" key="4">
    <source>
        <dbReference type="ARBA" id="ARBA00022801"/>
    </source>
</evidence>
<dbReference type="Pfam" id="PF21010">
    <property type="entry name" value="HA2_C"/>
    <property type="match status" value="1"/>
</dbReference>
<dbReference type="PROSITE" id="PS51192">
    <property type="entry name" value="HELICASE_ATP_BIND_1"/>
    <property type="match status" value="1"/>
</dbReference>
<gene>
    <name evidence="11" type="ORF">Clacol_009891</name>
</gene>
<evidence type="ECO:0000256" key="1">
    <source>
        <dbReference type="ARBA" id="ARBA00008792"/>
    </source>
</evidence>
<dbReference type="Pfam" id="PF07717">
    <property type="entry name" value="OB_NTP_bind"/>
    <property type="match status" value="1"/>
</dbReference>
<evidence type="ECO:0000256" key="8">
    <source>
        <dbReference type="SAM" id="MobiDB-lite"/>
    </source>
</evidence>
<evidence type="ECO:0000259" key="10">
    <source>
        <dbReference type="PROSITE" id="PS51194"/>
    </source>
</evidence>
<reference evidence="11" key="1">
    <citation type="submission" date="2021-10" db="EMBL/GenBank/DDBJ databases">
        <title>De novo Genome Assembly of Clathrus columnatus (Basidiomycota, Fungi) Using Illumina and Nanopore Sequence Data.</title>
        <authorList>
            <person name="Ogiso-Tanaka E."/>
            <person name="Itagaki H."/>
            <person name="Hosoya T."/>
            <person name="Hosaka K."/>
        </authorList>
    </citation>
    <scope>NUCLEOTIDE SEQUENCE</scope>
    <source>
        <strain evidence="11">MO-923</strain>
    </source>
</reference>
<dbReference type="SMART" id="SM00490">
    <property type="entry name" value="HELICc"/>
    <property type="match status" value="1"/>
</dbReference>
<dbReference type="PANTHER" id="PTHR18934">
    <property type="entry name" value="ATP-DEPENDENT RNA HELICASE"/>
    <property type="match status" value="1"/>
</dbReference>
<dbReference type="CDD" id="cd17978">
    <property type="entry name" value="DEXHc_DHX33"/>
    <property type="match status" value="1"/>
</dbReference>
<evidence type="ECO:0000256" key="5">
    <source>
        <dbReference type="ARBA" id="ARBA00022806"/>
    </source>
</evidence>
<dbReference type="GO" id="GO:0005730">
    <property type="term" value="C:nucleolus"/>
    <property type="evidence" value="ECO:0007669"/>
    <property type="project" value="TreeGrafter"/>
</dbReference>
<evidence type="ECO:0000256" key="7">
    <source>
        <dbReference type="ARBA" id="ARBA00047984"/>
    </source>
</evidence>
<sequence>MSIGFTNTITTRASNSVLISPLRLQPRPISHSQKNSSVMLQNTSQQSPVGKNLSGDTLPPPKRKAVEMADSEDESDVSLHGINRVSPALNGSKKISKKARLNRPPFRSKSTANDLLRQREELPIWTGRETLLKEICQSDTVVILGETGSGKTTRKHYTFRFVLILTDLLEVPQFLLEGGFAKDGIIACTQPRRVAATSLASRVAAEQGVTVGTTVGYAVRFDERSSPETKIKFLTDGMLVRELLGDPLLSKYNVIIVDEAHERTLRTDFLLASLKDIQKRRNTNKLIERRLNPLKIVIMSATLDAERFSQYYNNAKILNIKGRQHTVKIYYTAQPQEDFSEAALKTFFQVHVTQPPGDVLIFLPGQEEIESLQQSVRMYANDLPHDKMQVIVCPMYASLAPSLQNKAFIPTPPNTRKCILATNIAETSITIPGIKYVIDTGFCKEKSYIARERGSAVESLITQPISKSSAMQRAGRAGRLLKCLGQSPEDVDFMDPPDPDYVKVSLLNLFGLGALDSKGTITDTGRKMASLPLETSFARSLLAAQENGCTYEVLSIISITSASAKLFIDSSETREAAYAARQKFVHPSGDHIVYLNVLRAYRDIAKQETIRGRKEWCRSHFINERAIKESEDIMEQLKRVCEKLQIDWKASSGENVEPILKSLVRGLHQNVALLHPDGQYKQIQDRTAVNVHPGSSLSGRKVSCIFYEELIFTNRTYARGVSSIPVSFIAELPSYQFRAA</sequence>
<keyword evidence="3" id="KW-0547">Nucleotide-binding</keyword>
<dbReference type="FunFam" id="3.40.50.300:FF:000578">
    <property type="entry name" value="probable ATP-dependent RNA helicase DHX35"/>
    <property type="match status" value="1"/>
</dbReference>
<organism evidence="11 12">
    <name type="scientific">Clathrus columnatus</name>
    <dbReference type="NCBI Taxonomy" id="1419009"/>
    <lineage>
        <taxon>Eukaryota</taxon>
        <taxon>Fungi</taxon>
        <taxon>Dikarya</taxon>
        <taxon>Basidiomycota</taxon>
        <taxon>Agaricomycotina</taxon>
        <taxon>Agaricomycetes</taxon>
        <taxon>Phallomycetidae</taxon>
        <taxon>Phallales</taxon>
        <taxon>Clathraceae</taxon>
        <taxon>Clathrus</taxon>
    </lineage>
</organism>
<keyword evidence="12" id="KW-1185">Reference proteome</keyword>
<dbReference type="InterPro" id="IPR011709">
    <property type="entry name" value="DEAD-box_helicase_OB_fold"/>
</dbReference>
<feature type="domain" description="Helicase C-terminal" evidence="10">
    <location>
        <begin position="343"/>
        <end position="518"/>
    </location>
</feature>
<dbReference type="GO" id="GO:0045943">
    <property type="term" value="P:positive regulation of transcription by RNA polymerase I"/>
    <property type="evidence" value="ECO:0007669"/>
    <property type="project" value="TreeGrafter"/>
</dbReference>
<dbReference type="PROSITE" id="PS51194">
    <property type="entry name" value="HELICASE_CTER"/>
    <property type="match status" value="1"/>
</dbReference>
<keyword evidence="5" id="KW-0347">Helicase</keyword>
<evidence type="ECO:0000313" key="12">
    <source>
        <dbReference type="Proteomes" id="UP001050691"/>
    </source>
</evidence>
<comment type="catalytic activity">
    <reaction evidence="7">
        <text>ATP + H2O = ADP + phosphate + H(+)</text>
        <dbReference type="Rhea" id="RHEA:13065"/>
        <dbReference type="ChEBI" id="CHEBI:15377"/>
        <dbReference type="ChEBI" id="CHEBI:15378"/>
        <dbReference type="ChEBI" id="CHEBI:30616"/>
        <dbReference type="ChEBI" id="CHEBI:43474"/>
        <dbReference type="ChEBI" id="CHEBI:456216"/>
        <dbReference type="EC" id="3.6.4.13"/>
    </reaction>
</comment>
<comment type="similarity">
    <text evidence="1">Belongs to the DEAD box helicase family. DEAH subfamily.</text>
</comment>
<dbReference type="GO" id="GO:0003725">
    <property type="term" value="F:double-stranded RNA binding"/>
    <property type="evidence" value="ECO:0007669"/>
    <property type="project" value="TreeGrafter"/>
</dbReference>
<evidence type="ECO:0000313" key="11">
    <source>
        <dbReference type="EMBL" id="GJJ15613.1"/>
    </source>
</evidence>
<dbReference type="Gene3D" id="1.20.120.1080">
    <property type="match status" value="1"/>
</dbReference>
<dbReference type="SMART" id="SM00847">
    <property type="entry name" value="HA2"/>
    <property type="match status" value="1"/>
</dbReference>
<feature type="domain" description="Helicase ATP-binding" evidence="9">
    <location>
        <begin position="132"/>
        <end position="321"/>
    </location>
</feature>
<dbReference type="InterPro" id="IPR027417">
    <property type="entry name" value="P-loop_NTPase"/>
</dbReference>
<protein>
    <recommendedName>
        <fullName evidence="2">RNA helicase</fullName>
        <ecNumber evidence="2">3.6.4.13</ecNumber>
    </recommendedName>
</protein>
<dbReference type="InterPro" id="IPR001650">
    <property type="entry name" value="Helicase_C-like"/>
</dbReference>
<comment type="caution">
    <text evidence="11">The sequence shown here is derived from an EMBL/GenBank/DDBJ whole genome shotgun (WGS) entry which is preliminary data.</text>
</comment>
<dbReference type="EC" id="3.6.4.13" evidence="2"/>
<dbReference type="InterPro" id="IPR048333">
    <property type="entry name" value="HA2_WH"/>
</dbReference>
<keyword evidence="6" id="KW-0067">ATP-binding</keyword>
<name>A0AAV5ASH3_9AGAM</name>
<dbReference type="Pfam" id="PF00271">
    <property type="entry name" value="Helicase_C"/>
    <property type="match status" value="1"/>
</dbReference>
<dbReference type="GO" id="GO:0016787">
    <property type="term" value="F:hydrolase activity"/>
    <property type="evidence" value="ECO:0007669"/>
    <property type="project" value="UniProtKB-KW"/>
</dbReference>
<dbReference type="Pfam" id="PF04408">
    <property type="entry name" value="WHD_HA2"/>
    <property type="match status" value="1"/>
</dbReference>
<proteinExistence type="inferred from homology"/>
<dbReference type="GO" id="GO:0005524">
    <property type="term" value="F:ATP binding"/>
    <property type="evidence" value="ECO:0007669"/>
    <property type="project" value="UniProtKB-KW"/>
</dbReference>
<dbReference type="PANTHER" id="PTHR18934:SF118">
    <property type="entry name" value="ATP-DEPENDENT RNA HELICASE DHX33"/>
    <property type="match status" value="1"/>
</dbReference>
<dbReference type="Gene3D" id="3.40.50.300">
    <property type="entry name" value="P-loop containing nucleotide triphosphate hydrolases"/>
    <property type="match status" value="2"/>
</dbReference>
<dbReference type="Proteomes" id="UP001050691">
    <property type="component" value="Unassembled WGS sequence"/>
</dbReference>
<evidence type="ECO:0000256" key="6">
    <source>
        <dbReference type="ARBA" id="ARBA00022840"/>
    </source>
</evidence>
<dbReference type="CDD" id="cd18791">
    <property type="entry name" value="SF2_C_RHA"/>
    <property type="match status" value="1"/>
</dbReference>
<dbReference type="SUPFAM" id="SSF52540">
    <property type="entry name" value="P-loop containing nucleoside triphosphate hydrolases"/>
    <property type="match status" value="1"/>
</dbReference>
<dbReference type="InterPro" id="IPR007502">
    <property type="entry name" value="Helicase-assoc_dom"/>
</dbReference>
<evidence type="ECO:0000259" key="9">
    <source>
        <dbReference type="PROSITE" id="PS51192"/>
    </source>
</evidence>
<dbReference type="SMART" id="SM00487">
    <property type="entry name" value="DEXDc"/>
    <property type="match status" value="1"/>
</dbReference>
<feature type="compositionally biased region" description="Polar residues" evidence="8">
    <location>
        <begin position="30"/>
        <end position="49"/>
    </location>
</feature>
<keyword evidence="4" id="KW-0378">Hydrolase</keyword>
<evidence type="ECO:0000256" key="2">
    <source>
        <dbReference type="ARBA" id="ARBA00012552"/>
    </source>
</evidence>
<dbReference type="AlphaFoldDB" id="A0AAV5ASH3"/>
<dbReference type="GO" id="GO:0003724">
    <property type="term" value="F:RNA helicase activity"/>
    <property type="evidence" value="ECO:0007669"/>
    <property type="project" value="UniProtKB-EC"/>
</dbReference>
<feature type="region of interest" description="Disordered" evidence="8">
    <location>
        <begin position="27"/>
        <end position="63"/>
    </location>
</feature>
<dbReference type="EMBL" id="BPWL01000011">
    <property type="protein sequence ID" value="GJJ15613.1"/>
    <property type="molecule type" value="Genomic_DNA"/>
</dbReference>
<evidence type="ECO:0000256" key="3">
    <source>
        <dbReference type="ARBA" id="ARBA00022741"/>
    </source>
</evidence>
<accession>A0AAV5ASH3</accession>